<feature type="region of interest" description="Disordered" evidence="1">
    <location>
        <begin position="1"/>
        <end position="20"/>
    </location>
</feature>
<comment type="caution">
    <text evidence="2">The sequence shown here is derived from an EMBL/GenBank/DDBJ whole genome shotgun (WGS) entry which is preliminary data.</text>
</comment>
<dbReference type="EMBL" id="JAJAQI010000013">
    <property type="protein sequence ID" value="MCB4822117.1"/>
    <property type="molecule type" value="Genomic_DNA"/>
</dbReference>
<organism evidence="2 3">
    <name type="scientific">Roseicella aerolata</name>
    <dbReference type="NCBI Taxonomy" id="2883479"/>
    <lineage>
        <taxon>Bacteria</taxon>
        <taxon>Pseudomonadati</taxon>
        <taxon>Pseudomonadota</taxon>
        <taxon>Alphaproteobacteria</taxon>
        <taxon>Acetobacterales</taxon>
        <taxon>Roseomonadaceae</taxon>
        <taxon>Roseicella</taxon>
    </lineage>
</organism>
<evidence type="ECO:0000313" key="3">
    <source>
        <dbReference type="Proteomes" id="UP001139311"/>
    </source>
</evidence>
<dbReference type="SUPFAM" id="SSF53187">
    <property type="entry name" value="Zn-dependent exopeptidases"/>
    <property type="match status" value="1"/>
</dbReference>
<gene>
    <name evidence="2" type="ORF">LHA35_10270</name>
</gene>
<dbReference type="Gene3D" id="3.40.630.40">
    <property type="entry name" value="Zn-dependent exopeptidases"/>
    <property type="match status" value="1"/>
</dbReference>
<keyword evidence="3" id="KW-1185">Reference proteome</keyword>
<name>A0A9X1ICQ7_9PROT</name>
<proteinExistence type="predicted"/>
<sequence>MDLPQDLTPAPTLAAEPPPYLLTQPARRSSPLVFASPHSGRLYPADFVAAARLDPVALRRSEDGFVDELFAAAPEHGAPLLAATFPRVFCDVNREPWELDPGMFDGPLPAWVNTASPRVGAGLGTIARVVATGEAVYRRKLSFAEAEDRIRRYWQPYHAALAALIAETRDEFGFCLLIDCHSMPTHPAQAGNPPDFVLGDAHGTACAPRATRLAEELLSGLGYRVRRNDPYAGGYVTRHYGRPREGVHALQVEVARPLYMDEARIERLPRMAALQADLTRVIEGLTRADWSALR</sequence>
<reference evidence="2" key="1">
    <citation type="submission" date="2021-10" db="EMBL/GenBank/DDBJ databases">
        <title>Roseicella aerolatum sp. nov., isolated from aerosols of e-waste dismantling site.</title>
        <authorList>
            <person name="Qin T."/>
        </authorList>
    </citation>
    <scope>NUCLEOTIDE SEQUENCE</scope>
    <source>
        <strain evidence="2">GB24</strain>
    </source>
</reference>
<dbReference type="InterPro" id="IPR007709">
    <property type="entry name" value="N-FG_amidohydro"/>
</dbReference>
<evidence type="ECO:0000256" key="1">
    <source>
        <dbReference type="SAM" id="MobiDB-lite"/>
    </source>
</evidence>
<dbReference type="AlphaFoldDB" id="A0A9X1ICQ7"/>
<protein>
    <submittedName>
        <fullName evidence="2">N-formylglutamate amidohydrolase</fullName>
    </submittedName>
</protein>
<accession>A0A9X1ICQ7</accession>
<dbReference type="Pfam" id="PF05013">
    <property type="entry name" value="FGase"/>
    <property type="match status" value="1"/>
</dbReference>
<dbReference type="RefSeq" id="WP_226607952.1">
    <property type="nucleotide sequence ID" value="NZ_JAJAQI010000013.1"/>
</dbReference>
<dbReference type="Proteomes" id="UP001139311">
    <property type="component" value="Unassembled WGS sequence"/>
</dbReference>
<evidence type="ECO:0000313" key="2">
    <source>
        <dbReference type="EMBL" id="MCB4822117.1"/>
    </source>
</evidence>